<dbReference type="STRING" id="1442371.A0A0D2KIK3"/>
<sequence>MAISITSQVLRESYEYGDSPHNSSSRKEQLKTFLFGYPISHSLAPTLHSTIWERLQVPWTYSLVESLDMRDFLPKLNSTQFVGSAVTMPHKVSVLDVVDDTMEDARMIGAINTIIVRCDKSGRRQRIGANTDCIGIYEALERNFPNASEEIGSRPGLVIGGGGACRSALYALWKFFNIQELYLVNRAEDEAENVISSFRAAGVTAKITHVQTVEQAKACCLGVASVIGTIPDIPPKTAAEAVVDQIVMEILHKPTKGYLMDMCYTPKPVTHLLRAGLENGWSVITGIEPLIYQGIAQQVLWLEMEIDHLPVEEAARRVRDKVQCGESRRPQGGL</sequence>
<dbReference type="InterPro" id="IPR022893">
    <property type="entry name" value="Shikimate_DH_fam"/>
</dbReference>
<dbReference type="GeneID" id="27713445"/>
<evidence type="ECO:0000313" key="2">
    <source>
        <dbReference type="EMBL" id="KIX96433.1"/>
    </source>
</evidence>
<dbReference type="Gene3D" id="3.40.50.720">
    <property type="entry name" value="NAD(P)-binding Rossmann-like Domain"/>
    <property type="match status" value="1"/>
</dbReference>
<dbReference type="InterPro" id="IPR036291">
    <property type="entry name" value="NAD(P)-bd_dom_sf"/>
</dbReference>
<dbReference type="GO" id="GO:0009423">
    <property type="term" value="P:chorismate biosynthetic process"/>
    <property type="evidence" value="ECO:0007669"/>
    <property type="project" value="TreeGrafter"/>
</dbReference>
<dbReference type="Pfam" id="PF08501">
    <property type="entry name" value="Shikimate_dh_N"/>
    <property type="match status" value="1"/>
</dbReference>
<dbReference type="Proteomes" id="UP000053411">
    <property type="component" value="Unassembled WGS sequence"/>
</dbReference>
<name>A0A0D2KIK3_9EURO</name>
<dbReference type="AlphaFoldDB" id="A0A0D2KIK3"/>
<dbReference type="VEuPathDB" id="FungiDB:Z520_07699"/>
<dbReference type="PANTHER" id="PTHR21089">
    <property type="entry name" value="SHIKIMATE DEHYDROGENASE"/>
    <property type="match status" value="1"/>
</dbReference>
<dbReference type="OrthoDB" id="204377at2759"/>
<protein>
    <recommendedName>
        <fullName evidence="1">Shikimate dehydrogenase substrate binding N-terminal domain-containing protein</fullName>
    </recommendedName>
</protein>
<proteinExistence type="predicted"/>
<dbReference type="SUPFAM" id="SSF51735">
    <property type="entry name" value="NAD(P)-binding Rossmann-fold domains"/>
    <property type="match status" value="1"/>
</dbReference>
<dbReference type="Gene3D" id="3.40.50.10860">
    <property type="entry name" value="Leucine Dehydrogenase, chain A, domain 1"/>
    <property type="match status" value="1"/>
</dbReference>
<reference evidence="2 3" key="1">
    <citation type="submission" date="2015-01" db="EMBL/GenBank/DDBJ databases">
        <title>The Genome Sequence of Fonsecaea multimorphosa CBS 102226.</title>
        <authorList>
            <consortium name="The Broad Institute Genomics Platform"/>
            <person name="Cuomo C."/>
            <person name="de Hoog S."/>
            <person name="Gorbushina A."/>
            <person name="Stielow B."/>
            <person name="Teixiera M."/>
            <person name="Abouelleil A."/>
            <person name="Chapman S.B."/>
            <person name="Priest M."/>
            <person name="Young S.K."/>
            <person name="Wortman J."/>
            <person name="Nusbaum C."/>
            <person name="Birren B."/>
        </authorList>
    </citation>
    <scope>NUCLEOTIDE SEQUENCE [LARGE SCALE GENOMIC DNA]</scope>
    <source>
        <strain evidence="2 3">CBS 102226</strain>
    </source>
</reference>
<evidence type="ECO:0000259" key="1">
    <source>
        <dbReference type="Pfam" id="PF08501"/>
    </source>
</evidence>
<dbReference type="InterPro" id="IPR013708">
    <property type="entry name" value="Shikimate_DH-bd_N"/>
</dbReference>
<dbReference type="SUPFAM" id="SSF53223">
    <property type="entry name" value="Aminoacid dehydrogenase-like, N-terminal domain"/>
    <property type="match status" value="1"/>
</dbReference>
<evidence type="ECO:0000313" key="3">
    <source>
        <dbReference type="Proteomes" id="UP000053411"/>
    </source>
</evidence>
<dbReference type="GO" id="GO:0019632">
    <property type="term" value="P:shikimate metabolic process"/>
    <property type="evidence" value="ECO:0007669"/>
    <property type="project" value="TreeGrafter"/>
</dbReference>
<accession>A0A0D2KIK3</accession>
<organism evidence="2 3">
    <name type="scientific">Fonsecaea multimorphosa CBS 102226</name>
    <dbReference type="NCBI Taxonomy" id="1442371"/>
    <lineage>
        <taxon>Eukaryota</taxon>
        <taxon>Fungi</taxon>
        <taxon>Dikarya</taxon>
        <taxon>Ascomycota</taxon>
        <taxon>Pezizomycotina</taxon>
        <taxon>Eurotiomycetes</taxon>
        <taxon>Chaetothyriomycetidae</taxon>
        <taxon>Chaetothyriales</taxon>
        <taxon>Herpotrichiellaceae</taxon>
        <taxon>Fonsecaea</taxon>
    </lineage>
</organism>
<dbReference type="InterPro" id="IPR046346">
    <property type="entry name" value="Aminoacid_DH-like_N_sf"/>
</dbReference>
<feature type="domain" description="Shikimate dehydrogenase substrate binding N-terminal" evidence="1">
    <location>
        <begin position="34"/>
        <end position="114"/>
    </location>
</feature>
<keyword evidence="3" id="KW-1185">Reference proteome</keyword>
<gene>
    <name evidence="2" type="ORF">Z520_07699</name>
</gene>
<dbReference type="RefSeq" id="XP_016630556.1">
    <property type="nucleotide sequence ID" value="XM_016778196.1"/>
</dbReference>
<dbReference type="PANTHER" id="PTHR21089:SF1">
    <property type="entry name" value="BIFUNCTIONAL 3-DEHYDROQUINATE DEHYDRATASE_SHIKIMATE DEHYDROGENASE, CHLOROPLASTIC"/>
    <property type="match status" value="1"/>
</dbReference>
<dbReference type="EMBL" id="KN848077">
    <property type="protein sequence ID" value="KIX96433.1"/>
    <property type="molecule type" value="Genomic_DNA"/>
</dbReference>
<dbReference type="GO" id="GO:0004764">
    <property type="term" value="F:shikimate 3-dehydrogenase (NADP+) activity"/>
    <property type="evidence" value="ECO:0007669"/>
    <property type="project" value="InterPro"/>
</dbReference>